<dbReference type="Proteomes" id="UP000253664">
    <property type="component" value="Unassembled WGS sequence"/>
</dbReference>
<sequence length="242" mass="26842">KNKPQARGGTCELFVERVPVRPRTRKRVPGSLQQRNCMHSPPLSSLAVCTVSVTRTPEHFGFETGKSRQQRRPRTTSYRTYFIVNILQEGPPPQRGSSDCLQKASVNFIVTPSASLPCVLHPISAAICISNKVSEPQRLQIIQSRASDTAGRKRGNMQNDKCWRLLEQQGEVDKRKGVLPSPLLQPSARLSSIQFPAEAPSFADHSSHLAPPFISIRQSLPVTNSAYRAHQPLAWPLSCVCD</sequence>
<evidence type="ECO:0000313" key="2">
    <source>
        <dbReference type="Proteomes" id="UP000253664"/>
    </source>
</evidence>
<protein>
    <submittedName>
        <fullName evidence="1">Uncharacterized protein</fullName>
    </submittedName>
</protein>
<proteinExistence type="predicted"/>
<accession>A0A367LGZ9</accession>
<feature type="non-terminal residue" evidence="1">
    <location>
        <position position="1"/>
    </location>
</feature>
<gene>
    <name evidence="1" type="ORF">L249_7952</name>
</gene>
<feature type="non-terminal residue" evidence="1">
    <location>
        <position position="242"/>
    </location>
</feature>
<dbReference type="EMBL" id="LKCN02000005">
    <property type="protein sequence ID" value="RCI13713.1"/>
    <property type="molecule type" value="Genomic_DNA"/>
</dbReference>
<comment type="caution">
    <text evidence="1">The sequence shown here is derived from an EMBL/GenBank/DDBJ whole genome shotgun (WGS) entry which is preliminary data.</text>
</comment>
<keyword evidence="2" id="KW-1185">Reference proteome</keyword>
<evidence type="ECO:0000313" key="1">
    <source>
        <dbReference type="EMBL" id="RCI13713.1"/>
    </source>
</evidence>
<organism evidence="1 2">
    <name type="scientific">Ophiocordyceps polyrhachis-furcata BCC 54312</name>
    <dbReference type="NCBI Taxonomy" id="1330021"/>
    <lineage>
        <taxon>Eukaryota</taxon>
        <taxon>Fungi</taxon>
        <taxon>Dikarya</taxon>
        <taxon>Ascomycota</taxon>
        <taxon>Pezizomycotina</taxon>
        <taxon>Sordariomycetes</taxon>
        <taxon>Hypocreomycetidae</taxon>
        <taxon>Hypocreales</taxon>
        <taxon>Ophiocordycipitaceae</taxon>
        <taxon>Ophiocordyceps</taxon>
    </lineage>
</organism>
<reference evidence="1 2" key="1">
    <citation type="journal article" date="2015" name="BMC Genomics">
        <title>Insights from the genome of Ophiocordyceps polyrhachis-furcata to pathogenicity and host specificity in insect fungi.</title>
        <authorList>
            <person name="Wichadakul D."/>
            <person name="Kobmoo N."/>
            <person name="Ingsriswang S."/>
            <person name="Tangphatsornruang S."/>
            <person name="Chantasingh D."/>
            <person name="Luangsa-ard J.J."/>
            <person name="Eurwilaichitr L."/>
        </authorList>
    </citation>
    <scope>NUCLEOTIDE SEQUENCE [LARGE SCALE GENOMIC DNA]</scope>
    <source>
        <strain evidence="1 2">BCC 54312</strain>
    </source>
</reference>
<dbReference type="AlphaFoldDB" id="A0A367LGZ9"/>
<name>A0A367LGZ9_9HYPO</name>